<dbReference type="GeneID" id="33357401"/>
<accession>A0A1Z1MET2</accession>
<keyword evidence="1" id="KW-0934">Plastid</keyword>
<evidence type="ECO:0000313" key="1">
    <source>
        <dbReference type="EMBL" id="ARW64362.1"/>
    </source>
</evidence>
<dbReference type="RefSeq" id="YP_009395382.1">
    <property type="nucleotide sequence ID" value="NC_035277.1"/>
</dbReference>
<keyword evidence="1" id="KW-0150">Chloroplast</keyword>
<sequence length="33" mass="4029">MIFYFYSGTKRLRLSVLYIIQKIYTISIENLIK</sequence>
<dbReference type="AlphaFoldDB" id="A0A1Z1MET2"/>
<dbReference type="EMBL" id="MF101432">
    <property type="protein sequence ID" value="ARW64362.1"/>
    <property type="molecule type" value="Genomic_DNA"/>
</dbReference>
<name>A0A1Z1MET2_9FLOR</name>
<proteinExistence type="predicted"/>
<organism evidence="1">
    <name type="scientific">Polysiphonia infestans</name>
    <dbReference type="NCBI Taxonomy" id="2006978"/>
    <lineage>
        <taxon>Eukaryota</taxon>
        <taxon>Rhodophyta</taxon>
        <taxon>Florideophyceae</taxon>
        <taxon>Rhodymeniophycidae</taxon>
        <taxon>Ceramiales</taxon>
        <taxon>Rhodomelaceae</taxon>
        <taxon>Polysiphonioideae</taxon>
        <taxon>Polysiphonia</taxon>
    </lineage>
</organism>
<geneLocation type="chloroplast" evidence="1"/>
<gene>
    <name evidence="1" type="primary">orf34b</name>
</gene>
<reference evidence="1" key="1">
    <citation type="journal article" date="2017" name="J. Phycol.">
        <title>Analysis of chloroplast genomes and a supermatrix inform reclassification of the Rhodomelaceae (Rhodophyta).</title>
        <authorList>
            <person name="Diaz-Tapia P."/>
            <person name="Maggs C.A."/>
            <person name="West J.A."/>
            <person name="Verbruggen H."/>
        </authorList>
    </citation>
    <scope>NUCLEOTIDE SEQUENCE</scope>
    <source>
        <strain evidence="1">PD763</strain>
    </source>
</reference>
<protein>
    <submittedName>
        <fullName evidence="1">Uncharacterized protein</fullName>
    </submittedName>
</protein>